<reference evidence="1 2" key="1">
    <citation type="submission" date="2024-11" db="EMBL/GenBank/DDBJ databases">
        <title>A near-complete genome assembly of Cinchona calisaya.</title>
        <authorList>
            <person name="Lian D.C."/>
            <person name="Zhao X.W."/>
            <person name="Wei L."/>
        </authorList>
    </citation>
    <scope>NUCLEOTIDE SEQUENCE [LARGE SCALE GENOMIC DNA]</scope>
    <source>
        <tissue evidence="1">Nenye</tissue>
    </source>
</reference>
<dbReference type="EMBL" id="JBJUIK010000006">
    <property type="protein sequence ID" value="KAL3525800.1"/>
    <property type="molecule type" value="Genomic_DNA"/>
</dbReference>
<name>A0ABD3A232_9GENT</name>
<proteinExistence type="predicted"/>
<accession>A0ABD3A232</accession>
<keyword evidence="2" id="KW-1185">Reference proteome</keyword>
<organism evidence="1 2">
    <name type="scientific">Cinchona calisaya</name>
    <dbReference type="NCBI Taxonomy" id="153742"/>
    <lineage>
        <taxon>Eukaryota</taxon>
        <taxon>Viridiplantae</taxon>
        <taxon>Streptophyta</taxon>
        <taxon>Embryophyta</taxon>
        <taxon>Tracheophyta</taxon>
        <taxon>Spermatophyta</taxon>
        <taxon>Magnoliopsida</taxon>
        <taxon>eudicotyledons</taxon>
        <taxon>Gunneridae</taxon>
        <taxon>Pentapetalae</taxon>
        <taxon>asterids</taxon>
        <taxon>lamiids</taxon>
        <taxon>Gentianales</taxon>
        <taxon>Rubiaceae</taxon>
        <taxon>Cinchonoideae</taxon>
        <taxon>Cinchoneae</taxon>
        <taxon>Cinchona</taxon>
    </lineage>
</organism>
<sequence length="208" mass="23277">MPQLKTVELAASTCYKDIKKKEQKEVLEKTTEAIVIVENLVVPDLGTWHVLHIPSVMPLTFHFANPSQIEYLFQRCHSLDTNTFSPSGKHLKKRYLYAISQNPPNLKDPADNHQPSQKIISHAFNHGTCNALVLVKGLEVLSHKEKVKRATNTSVRNKWLSCDYKIGCKAGHPVCGVTIMRGCSASGLEVFHDIRTLYVSISALPFAE</sequence>
<dbReference type="Proteomes" id="UP001630127">
    <property type="component" value="Unassembled WGS sequence"/>
</dbReference>
<evidence type="ECO:0000313" key="1">
    <source>
        <dbReference type="EMBL" id="KAL3525800.1"/>
    </source>
</evidence>
<evidence type="ECO:0000313" key="2">
    <source>
        <dbReference type="Proteomes" id="UP001630127"/>
    </source>
</evidence>
<dbReference type="AlphaFoldDB" id="A0ABD3A232"/>
<comment type="caution">
    <text evidence="1">The sequence shown here is derived from an EMBL/GenBank/DDBJ whole genome shotgun (WGS) entry which is preliminary data.</text>
</comment>
<gene>
    <name evidence="1" type="ORF">ACH5RR_014172</name>
</gene>
<protein>
    <submittedName>
        <fullName evidence="1">Uncharacterized protein</fullName>
    </submittedName>
</protein>